<evidence type="ECO:0000256" key="9">
    <source>
        <dbReference type="ARBA" id="ARBA00023186"/>
    </source>
</evidence>
<evidence type="ECO:0000313" key="12">
    <source>
        <dbReference type="EMBL" id="MBJ3777801.1"/>
    </source>
</evidence>
<keyword evidence="4 10" id="KW-0349">Heme</keyword>
<dbReference type="GO" id="GO:0051539">
    <property type="term" value="F:4 iron, 4 sulfur cluster binding"/>
    <property type="evidence" value="ECO:0007669"/>
    <property type="project" value="UniProtKB-UniRule"/>
</dbReference>
<dbReference type="InterPro" id="IPR007197">
    <property type="entry name" value="rSAM"/>
</dbReference>
<dbReference type="NCBIfam" id="TIGR00539">
    <property type="entry name" value="hemN_rel"/>
    <property type="match status" value="1"/>
</dbReference>
<dbReference type="GO" id="GO:0005737">
    <property type="term" value="C:cytoplasm"/>
    <property type="evidence" value="ECO:0007669"/>
    <property type="project" value="UniProtKB-SubCell"/>
</dbReference>
<evidence type="ECO:0000256" key="1">
    <source>
        <dbReference type="ARBA" id="ARBA00001966"/>
    </source>
</evidence>
<keyword evidence="10" id="KW-0963">Cytoplasm</keyword>
<protein>
    <recommendedName>
        <fullName evidence="3 10">Heme chaperone HemW</fullName>
    </recommendedName>
</protein>
<dbReference type="SFLD" id="SFLDG01065">
    <property type="entry name" value="anaerobic_coproporphyrinogen-I"/>
    <property type="match status" value="1"/>
</dbReference>
<keyword evidence="10" id="KW-0004">4Fe-4S</keyword>
<dbReference type="InterPro" id="IPR013785">
    <property type="entry name" value="Aldolase_TIM"/>
</dbReference>
<dbReference type="PROSITE" id="PS51918">
    <property type="entry name" value="RADICAL_SAM"/>
    <property type="match status" value="1"/>
</dbReference>
<name>A0A934IS72_9HYPH</name>
<evidence type="ECO:0000313" key="13">
    <source>
        <dbReference type="Proteomes" id="UP000609531"/>
    </source>
</evidence>
<organism evidence="12 13">
    <name type="scientific">Acuticoccus mangrovi</name>
    <dbReference type="NCBI Taxonomy" id="2796142"/>
    <lineage>
        <taxon>Bacteria</taxon>
        <taxon>Pseudomonadati</taxon>
        <taxon>Pseudomonadota</taxon>
        <taxon>Alphaproteobacteria</taxon>
        <taxon>Hyphomicrobiales</taxon>
        <taxon>Amorphaceae</taxon>
        <taxon>Acuticoccus</taxon>
    </lineage>
</organism>
<dbReference type="AlphaFoldDB" id="A0A934IS72"/>
<dbReference type="SMART" id="SM00729">
    <property type="entry name" value="Elp3"/>
    <property type="match status" value="1"/>
</dbReference>
<dbReference type="Gene3D" id="3.20.20.70">
    <property type="entry name" value="Aldolase class I"/>
    <property type="match status" value="1"/>
</dbReference>
<dbReference type="SUPFAM" id="SSF102114">
    <property type="entry name" value="Radical SAM enzymes"/>
    <property type="match status" value="1"/>
</dbReference>
<sequence>METLEDDVTTRADDGGFGVYVHWPFCQSKCPYCDFNSHVRHGGVDQQRYARALARELATMASWSGEKNPTSVFFGGGTPSLMEPATVATVLEAIDDALGLPSDAEITLEANPSSVEQSRFEGFRAAGVNRVSLGVQSLHDDALVALGRRHDAATARAALALAQGIFPRVSADLIYARPGQTTADWADELSEMLEICGNHLSLYQLTIEEGTRFFDLHEAGKLVVPEDDAAADLYELTHALTSAAGFARYEVSNHARDDEEARHNLLYWRGGRYIGAGAGAHGRLDIEGTRTATATHRRPEDWLTAVEANGHGLAEREPLDTAATADEFLLMGLRLSEGLDLDAYARRAGAPLDERRVDALASEGFLSRSGRRIRIPDAARLLTNAIVRELAS</sequence>
<comment type="subcellular location">
    <subcellularLocation>
        <location evidence="10">Cytoplasm</location>
    </subcellularLocation>
</comment>
<comment type="caution">
    <text evidence="12">The sequence shown here is derived from an EMBL/GenBank/DDBJ whole genome shotgun (WGS) entry which is preliminary data.</text>
</comment>
<feature type="domain" description="Radical SAM core" evidence="11">
    <location>
        <begin position="11"/>
        <end position="247"/>
    </location>
</feature>
<keyword evidence="13" id="KW-1185">Reference proteome</keyword>
<dbReference type="InterPro" id="IPR034505">
    <property type="entry name" value="Coproporphyrinogen-III_oxidase"/>
</dbReference>
<dbReference type="SFLD" id="SFLDS00029">
    <property type="entry name" value="Radical_SAM"/>
    <property type="match status" value="1"/>
</dbReference>
<evidence type="ECO:0000256" key="6">
    <source>
        <dbReference type="ARBA" id="ARBA00022723"/>
    </source>
</evidence>
<dbReference type="InterPro" id="IPR010723">
    <property type="entry name" value="HemN_C"/>
</dbReference>
<reference evidence="12" key="1">
    <citation type="submission" date="2020-12" db="EMBL/GenBank/DDBJ databases">
        <title>Bacterial taxonomy.</title>
        <authorList>
            <person name="Pan X."/>
        </authorList>
    </citation>
    <scope>NUCLEOTIDE SEQUENCE</scope>
    <source>
        <strain evidence="12">B2012</strain>
    </source>
</reference>
<keyword evidence="9 10" id="KW-0143">Chaperone</keyword>
<dbReference type="Proteomes" id="UP000609531">
    <property type="component" value="Unassembled WGS sequence"/>
</dbReference>
<proteinExistence type="inferred from homology"/>
<keyword evidence="8 10" id="KW-0411">Iron-sulfur</keyword>
<dbReference type="GO" id="GO:0006779">
    <property type="term" value="P:porphyrin-containing compound biosynthetic process"/>
    <property type="evidence" value="ECO:0007669"/>
    <property type="project" value="InterPro"/>
</dbReference>
<evidence type="ECO:0000256" key="4">
    <source>
        <dbReference type="ARBA" id="ARBA00022617"/>
    </source>
</evidence>
<comment type="cofactor">
    <cofactor evidence="1">
        <name>[4Fe-4S] cluster</name>
        <dbReference type="ChEBI" id="CHEBI:49883"/>
    </cofactor>
</comment>
<dbReference type="Pfam" id="PF04055">
    <property type="entry name" value="Radical_SAM"/>
    <property type="match status" value="1"/>
</dbReference>
<dbReference type="PANTHER" id="PTHR13932:SF5">
    <property type="entry name" value="RADICAL S-ADENOSYL METHIONINE DOMAIN-CONTAINING PROTEIN 1, MITOCHONDRIAL"/>
    <property type="match status" value="1"/>
</dbReference>
<evidence type="ECO:0000256" key="5">
    <source>
        <dbReference type="ARBA" id="ARBA00022691"/>
    </source>
</evidence>
<dbReference type="GO" id="GO:0004109">
    <property type="term" value="F:coproporphyrinogen oxidase activity"/>
    <property type="evidence" value="ECO:0007669"/>
    <property type="project" value="InterPro"/>
</dbReference>
<gene>
    <name evidence="12" type="ORF">JCR33_18990</name>
</gene>
<evidence type="ECO:0000256" key="8">
    <source>
        <dbReference type="ARBA" id="ARBA00023014"/>
    </source>
</evidence>
<keyword evidence="5 10" id="KW-0949">S-adenosyl-L-methionine</keyword>
<evidence type="ECO:0000259" key="11">
    <source>
        <dbReference type="PROSITE" id="PS51918"/>
    </source>
</evidence>
<dbReference type="GO" id="GO:0046872">
    <property type="term" value="F:metal ion binding"/>
    <property type="evidence" value="ECO:0007669"/>
    <property type="project" value="UniProtKB-UniRule"/>
</dbReference>
<dbReference type="InterPro" id="IPR006638">
    <property type="entry name" value="Elp3/MiaA/NifB-like_rSAM"/>
</dbReference>
<dbReference type="PANTHER" id="PTHR13932">
    <property type="entry name" value="COPROPORPHYRINIGEN III OXIDASE"/>
    <property type="match status" value="1"/>
</dbReference>
<dbReference type="InterPro" id="IPR004559">
    <property type="entry name" value="HemW-like"/>
</dbReference>
<keyword evidence="7 10" id="KW-0408">Iron</keyword>
<dbReference type="RefSeq" id="WP_198883697.1">
    <property type="nucleotide sequence ID" value="NZ_JAEKJA010000020.1"/>
</dbReference>
<comment type="function">
    <text evidence="10">Probably acts as a heme chaperone, transferring heme to an unknown acceptor. Binds one molecule of heme per monomer, possibly covalently. Binds 1 [4Fe-4S] cluster. The cluster is coordinated with 3 cysteines and an exchangeable S-adenosyl-L-methionine.</text>
</comment>
<dbReference type="CDD" id="cd01335">
    <property type="entry name" value="Radical_SAM"/>
    <property type="match status" value="1"/>
</dbReference>
<accession>A0A934IS72</accession>
<evidence type="ECO:0000256" key="10">
    <source>
        <dbReference type="RuleBase" id="RU364116"/>
    </source>
</evidence>
<dbReference type="SFLD" id="SFLDF00288">
    <property type="entry name" value="HemN-like__clustered_with_nucl"/>
    <property type="match status" value="1"/>
</dbReference>
<dbReference type="InterPro" id="IPR058240">
    <property type="entry name" value="rSAM_sf"/>
</dbReference>
<dbReference type="SFLD" id="SFLDF00562">
    <property type="entry name" value="HemN-like__clustered_with_heat"/>
    <property type="match status" value="1"/>
</dbReference>
<dbReference type="Pfam" id="PF06969">
    <property type="entry name" value="HemN_C"/>
    <property type="match status" value="1"/>
</dbReference>
<evidence type="ECO:0000256" key="2">
    <source>
        <dbReference type="ARBA" id="ARBA00006100"/>
    </source>
</evidence>
<dbReference type="EMBL" id="JAEKJA010000020">
    <property type="protein sequence ID" value="MBJ3777801.1"/>
    <property type="molecule type" value="Genomic_DNA"/>
</dbReference>
<comment type="similarity">
    <text evidence="2">Belongs to the anaerobic coproporphyrinogen-III oxidase family. HemW subfamily.</text>
</comment>
<keyword evidence="6 10" id="KW-0479">Metal-binding</keyword>
<evidence type="ECO:0000256" key="3">
    <source>
        <dbReference type="ARBA" id="ARBA00017228"/>
    </source>
</evidence>
<evidence type="ECO:0000256" key="7">
    <source>
        <dbReference type="ARBA" id="ARBA00023004"/>
    </source>
</evidence>